<dbReference type="EMBL" id="CP039346">
    <property type="protein sequence ID" value="QCD82533.1"/>
    <property type="molecule type" value="Genomic_DNA"/>
</dbReference>
<sequence length="61" mass="6480">MRIPNLGDSRKKKNERLGAQRRQSGSRRPGVGFPWCSRVPITVAGSATATVWNGVGGSDVG</sequence>
<dbReference type="EMBL" id="CP039346">
    <property type="protein sequence ID" value="QCD82531.1"/>
    <property type="molecule type" value="Genomic_DNA"/>
</dbReference>
<dbReference type="AlphaFoldDB" id="A0A4D6L204"/>
<reference evidence="3 4" key="1">
    <citation type="submission" date="2019-04" db="EMBL/GenBank/DDBJ databases">
        <title>An improved genome assembly and genetic linkage map for asparagus bean, Vigna unguiculata ssp. sesquipedialis.</title>
        <authorList>
            <person name="Xia Q."/>
            <person name="Zhang R."/>
            <person name="Dong Y."/>
        </authorList>
    </citation>
    <scope>NUCLEOTIDE SEQUENCE [LARGE SCALE GENOMIC DNA]</scope>
    <source>
        <tissue evidence="3">Leaf</tissue>
    </source>
</reference>
<gene>
    <name evidence="2" type="ORF">DEO72_LG2g2871</name>
    <name evidence="3" type="ORF">DEO72_LG2g2873</name>
</gene>
<proteinExistence type="predicted"/>
<protein>
    <submittedName>
        <fullName evidence="3">Uncharacterized protein</fullName>
    </submittedName>
</protein>
<evidence type="ECO:0000313" key="3">
    <source>
        <dbReference type="EMBL" id="QCD82533.1"/>
    </source>
</evidence>
<organism evidence="3 4">
    <name type="scientific">Vigna unguiculata</name>
    <name type="common">Cowpea</name>
    <dbReference type="NCBI Taxonomy" id="3917"/>
    <lineage>
        <taxon>Eukaryota</taxon>
        <taxon>Viridiplantae</taxon>
        <taxon>Streptophyta</taxon>
        <taxon>Embryophyta</taxon>
        <taxon>Tracheophyta</taxon>
        <taxon>Spermatophyta</taxon>
        <taxon>Magnoliopsida</taxon>
        <taxon>eudicotyledons</taxon>
        <taxon>Gunneridae</taxon>
        <taxon>Pentapetalae</taxon>
        <taxon>rosids</taxon>
        <taxon>fabids</taxon>
        <taxon>Fabales</taxon>
        <taxon>Fabaceae</taxon>
        <taxon>Papilionoideae</taxon>
        <taxon>50 kb inversion clade</taxon>
        <taxon>NPAAA clade</taxon>
        <taxon>indigoferoid/millettioid clade</taxon>
        <taxon>Phaseoleae</taxon>
        <taxon>Vigna</taxon>
    </lineage>
</organism>
<dbReference type="Proteomes" id="UP000501690">
    <property type="component" value="Linkage Group LG2"/>
</dbReference>
<keyword evidence="4" id="KW-1185">Reference proteome</keyword>
<evidence type="ECO:0000313" key="4">
    <source>
        <dbReference type="Proteomes" id="UP000501690"/>
    </source>
</evidence>
<feature type="region of interest" description="Disordered" evidence="1">
    <location>
        <begin position="1"/>
        <end position="34"/>
    </location>
</feature>
<evidence type="ECO:0000313" key="2">
    <source>
        <dbReference type="EMBL" id="QCD82531.1"/>
    </source>
</evidence>
<name>A0A4D6L204_VIGUN</name>
<evidence type="ECO:0000256" key="1">
    <source>
        <dbReference type="SAM" id="MobiDB-lite"/>
    </source>
</evidence>
<accession>A0A4D6L204</accession>